<dbReference type="Proteomes" id="UP001056981">
    <property type="component" value="Chromosome"/>
</dbReference>
<feature type="region of interest" description="Disordered" evidence="1">
    <location>
        <begin position="42"/>
        <end position="73"/>
    </location>
</feature>
<feature type="compositionally biased region" description="Gly residues" evidence="1">
    <location>
        <begin position="62"/>
        <end position="73"/>
    </location>
</feature>
<sequence>MKNTPLLKMKGITKDDGIILNDGLILDGISDSLNDEKAWDDGMMPMGGVMEGDPRRNHDFGPGPGGCGCGGGGSGSIITEKEIIL</sequence>
<proteinExistence type="predicted"/>
<dbReference type="RefSeq" id="WP_002669654.1">
    <property type="nucleotide sequence ID" value="NZ_CP051522.1"/>
</dbReference>
<organism evidence="2 3">
    <name type="scientific">Treponema denticola</name>
    <dbReference type="NCBI Taxonomy" id="158"/>
    <lineage>
        <taxon>Bacteria</taxon>
        <taxon>Pseudomonadati</taxon>
        <taxon>Spirochaetota</taxon>
        <taxon>Spirochaetia</taxon>
        <taxon>Spirochaetales</taxon>
        <taxon>Treponemataceae</taxon>
        <taxon>Treponema</taxon>
    </lineage>
</organism>
<accession>A0A9Q9BJR9</accession>
<protein>
    <submittedName>
        <fullName evidence="2">Uncharacterized protein</fullName>
    </submittedName>
</protein>
<reference evidence="2" key="1">
    <citation type="submission" date="2020-04" db="EMBL/GenBank/DDBJ databases">
        <title>Comparative genomics of oral phylogroup-2 Treponema strains.</title>
        <authorList>
            <person name="Zeng H."/>
            <person name="Chan Y.K."/>
            <person name="Watt R.M."/>
        </authorList>
    </citation>
    <scope>NUCLEOTIDE SEQUENCE</scope>
    <source>
        <strain evidence="2">OMZ 905</strain>
    </source>
</reference>
<gene>
    <name evidence="2" type="ORF">E4N86_05960</name>
</gene>
<evidence type="ECO:0000313" key="3">
    <source>
        <dbReference type="Proteomes" id="UP001056981"/>
    </source>
</evidence>
<name>A0A9Q9BJR9_TREDN</name>
<dbReference type="AlphaFoldDB" id="A0A9Q9BJR9"/>
<dbReference type="EMBL" id="CP051635">
    <property type="protein sequence ID" value="UTD00267.1"/>
    <property type="molecule type" value="Genomic_DNA"/>
</dbReference>
<evidence type="ECO:0000256" key="1">
    <source>
        <dbReference type="SAM" id="MobiDB-lite"/>
    </source>
</evidence>
<evidence type="ECO:0000313" key="2">
    <source>
        <dbReference type="EMBL" id="UTD00267.1"/>
    </source>
</evidence>